<dbReference type="PANTHER" id="PTHR33930:SF2">
    <property type="entry name" value="BLR3452 PROTEIN"/>
    <property type="match status" value="1"/>
</dbReference>
<accession>A0A6N7IRY4</accession>
<dbReference type="GO" id="GO:0051920">
    <property type="term" value="F:peroxiredoxin activity"/>
    <property type="evidence" value="ECO:0007669"/>
    <property type="project" value="InterPro"/>
</dbReference>
<dbReference type="SUPFAM" id="SSF69118">
    <property type="entry name" value="AhpD-like"/>
    <property type="match status" value="1"/>
</dbReference>
<comment type="caution">
    <text evidence="2">The sequence shown here is derived from an EMBL/GenBank/DDBJ whole genome shotgun (WGS) entry which is preliminary data.</text>
</comment>
<dbReference type="NCBIfam" id="TIGR00778">
    <property type="entry name" value="ahpD_dom"/>
    <property type="match status" value="1"/>
</dbReference>
<feature type="domain" description="Carboxymuconolactone decarboxylase-like" evidence="1">
    <location>
        <begin position="22"/>
        <end position="104"/>
    </location>
</feature>
<dbReference type="InterPro" id="IPR003779">
    <property type="entry name" value="CMD-like"/>
</dbReference>
<protein>
    <submittedName>
        <fullName evidence="2">Carboxymuconolactone decarboxylase family protein</fullName>
    </submittedName>
</protein>
<dbReference type="OrthoDB" id="9805770at2"/>
<proteinExistence type="predicted"/>
<reference evidence="2 3" key="1">
    <citation type="submission" date="2019-10" db="EMBL/GenBank/DDBJ databases">
        <title>Comparative genomics of sulfur disproportionating microorganisms.</title>
        <authorList>
            <person name="Ward L.M."/>
            <person name="Bertran E."/>
            <person name="Johnston D."/>
        </authorList>
    </citation>
    <scope>NUCLEOTIDE SEQUENCE [LARGE SCALE GENOMIC DNA]</scope>
    <source>
        <strain evidence="2 3">DSM 14055</strain>
    </source>
</reference>
<organism evidence="2 3">
    <name type="scientific">Desulfofundulus thermobenzoicus</name>
    <dbReference type="NCBI Taxonomy" id="29376"/>
    <lineage>
        <taxon>Bacteria</taxon>
        <taxon>Bacillati</taxon>
        <taxon>Bacillota</taxon>
        <taxon>Clostridia</taxon>
        <taxon>Eubacteriales</taxon>
        <taxon>Peptococcaceae</taxon>
        <taxon>Desulfofundulus</taxon>
    </lineage>
</organism>
<evidence type="ECO:0000313" key="2">
    <source>
        <dbReference type="EMBL" id="MQL51888.1"/>
    </source>
</evidence>
<gene>
    <name evidence="2" type="ORF">GFC01_06330</name>
</gene>
<evidence type="ECO:0000259" key="1">
    <source>
        <dbReference type="Pfam" id="PF02627"/>
    </source>
</evidence>
<dbReference type="InterPro" id="IPR004675">
    <property type="entry name" value="AhpD_core"/>
</dbReference>
<dbReference type="Pfam" id="PF02627">
    <property type="entry name" value="CMD"/>
    <property type="match status" value="1"/>
</dbReference>
<dbReference type="RefSeq" id="WP_152945823.1">
    <property type="nucleotide sequence ID" value="NZ_WHYR01000013.1"/>
</dbReference>
<keyword evidence="3" id="KW-1185">Reference proteome</keyword>
<dbReference type="PANTHER" id="PTHR33930">
    <property type="entry name" value="ALKYL HYDROPEROXIDE REDUCTASE AHPD"/>
    <property type="match status" value="1"/>
</dbReference>
<dbReference type="AlphaFoldDB" id="A0A6N7IRY4"/>
<dbReference type="Proteomes" id="UP000441717">
    <property type="component" value="Unassembled WGS sequence"/>
</dbReference>
<dbReference type="Gene3D" id="1.20.1290.10">
    <property type="entry name" value="AhpD-like"/>
    <property type="match status" value="1"/>
</dbReference>
<name>A0A6N7IRY4_9FIRM</name>
<dbReference type="EMBL" id="WHYR01000013">
    <property type="protein sequence ID" value="MQL51888.1"/>
    <property type="molecule type" value="Genomic_DNA"/>
</dbReference>
<evidence type="ECO:0000313" key="3">
    <source>
        <dbReference type="Proteomes" id="UP000441717"/>
    </source>
</evidence>
<sequence>MEAQKNGEGLSTYLEKLAQELPEVMKNFHQLHEAVVSDAALSAKQKELIAVGIAVAIRCSYCIANHVAKALQMGASRKEILEAISVAIMMGGGPAVAYATEAMKVLDTLTAEG</sequence>
<dbReference type="InterPro" id="IPR029032">
    <property type="entry name" value="AhpD-like"/>
</dbReference>